<dbReference type="PANTHER" id="PTHR31545:SF5">
    <property type="entry name" value="SPEEDY PROTEIN A"/>
    <property type="match status" value="1"/>
</dbReference>
<accession>A0A974CPD8</accession>
<protein>
    <submittedName>
        <fullName evidence="3">Uncharacterized protein</fullName>
    </submittedName>
</protein>
<dbReference type="EMBL" id="CM004476">
    <property type="protein sequence ID" value="OCT77153.1"/>
    <property type="molecule type" value="Genomic_DNA"/>
</dbReference>
<comment type="similarity">
    <text evidence="1">Belongs to the Speedy/Ringo family.</text>
</comment>
<gene>
    <name evidence="3" type="ORF">XELAEV_18032349mg</name>
</gene>
<dbReference type="AlphaFoldDB" id="A0A974CPD8"/>
<keyword evidence="2" id="KW-0131">Cell cycle</keyword>
<dbReference type="GO" id="GO:0019901">
    <property type="term" value="F:protein kinase binding"/>
    <property type="evidence" value="ECO:0007669"/>
    <property type="project" value="InterPro"/>
</dbReference>
<proteinExistence type="inferred from homology"/>
<dbReference type="InterPro" id="IPR020984">
    <property type="entry name" value="Speedy"/>
</dbReference>
<reference evidence="4" key="1">
    <citation type="journal article" date="2016" name="Nature">
        <title>Genome evolution in the allotetraploid frog Xenopus laevis.</title>
        <authorList>
            <person name="Session A.M."/>
            <person name="Uno Y."/>
            <person name="Kwon T."/>
            <person name="Chapman J.A."/>
            <person name="Toyoda A."/>
            <person name="Takahashi S."/>
            <person name="Fukui A."/>
            <person name="Hikosaka A."/>
            <person name="Suzuki A."/>
            <person name="Kondo M."/>
            <person name="van Heeringen S.J."/>
            <person name="Quigley I."/>
            <person name="Heinz S."/>
            <person name="Ogino H."/>
            <person name="Ochi H."/>
            <person name="Hellsten U."/>
            <person name="Lyons J.B."/>
            <person name="Simakov O."/>
            <person name="Putnam N."/>
            <person name="Stites J."/>
            <person name="Kuroki Y."/>
            <person name="Tanaka T."/>
            <person name="Michiue T."/>
            <person name="Watanabe M."/>
            <person name="Bogdanovic O."/>
            <person name="Lister R."/>
            <person name="Georgiou G."/>
            <person name="Paranjpe S.S."/>
            <person name="van Kruijsbergen I."/>
            <person name="Shu S."/>
            <person name="Carlson J."/>
            <person name="Kinoshita T."/>
            <person name="Ohta Y."/>
            <person name="Mawaribuchi S."/>
            <person name="Jenkins J."/>
            <person name="Grimwood J."/>
            <person name="Schmutz J."/>
            <person name="Mitros T."/>
            <person name="Mozaffari S.V."/>
            <person name="Suzuki Y."/>
            <person name="Haramoto Y."/>
            <person name="Yamamoto T.S."/>
            <person name="Takagi C."/>
            <person name="Heald R."/>
            <person name="Miller K."/>
            <person name="Haudenschild C."/>
            <person name="Kitzman J."/>
            <person name="Nakayama T."/>
            <person name="Izutsu Y."/>
            <person name="Robert J."/>
            <person name="Fortriede J."/>
            <person name="Burns K."/>
            <person name="Lotay V."/>
            <person name="Karimi K."/>
            <person name="Yasuoka Y."/>
            <person name="Dichmann D.S."/>
            <person name="Flajnik M.F."/>
            <person name="Houston D.W."/>
            <person name="Shendure J."/>
            <person name="DuPasquier L."/>
            <person name="Vize P.D."/>
            <person name="Zorn A.M."/>
            <person name="Ito M."/>
            <person name="Marcotte E.M."/>
            <person name="Wallingford J.B."/>
            <person name="Ito Y."/>
            <person name="Asashima M."/>
            <person name="Ueno N."/>
            <person name="Matsuda Y."/>
            <person name="Veenstra G.J."/>
            <person name="Fujiyama A."/>
            <person name="Harland R.M."/>
            <person name="Taira M."/>
            <person name="Rokhsar D.S."/>
        </authorList>
    </citation>
    <scope>NUCLEOTIDE SEQUENCE [LARGE SCALE GENOMIC DNA]</scope>
    <source>
        <strain evidence="4">J</strain>
    </source>
</reference>
<dbReference type="Proteomes" id="UP000694892">
    <property type="component" value="Chromosome 6L"/>
</dbReference>
<name>A0A974CPD8_XENLA</name>
<evidence type="ECO:0000313" key="4">
    <source>
        <dbReference type="Proteomes" id="UP000694892"/>
    </source>
</evidence>
<feature type="non-terminal residue" evidence="3">
    <location>
        <position position="100"/>
    </location>
</feature>
<sequence>MNFRALMTRSEYEELMSQHCPTHWAWHCNSPAHHSIAINWFRRSAEERVIYNPGDHCPPCRQCANGVIKDFLRRDSCRKVADKYLLVMVLIYFKRAHLKA</sequence>
<evidence type="ECO:0000256" key="1">
    <source>
        <dbReference type="ARBA" id="ARBA00010932"/>
    </source>
</evidence>
<organism evidence="3 4">
    <name type="scientific">Xenopus laevis</name>
    <name type="common">African clawed frog</name>
    <dbReference type="NCBI Taxonomy" id="8355"/>
    <lineage>
        <taxon>Eukaryota</taxon>
        <taxon>Metazoa</taxon>
        <taxon>Chordata</taxon>
        <taxon>Craniata</taxon>
        <taxon>Vertebrata</taxon>
        <taxon>Euteleostomi</taxon>
        <taxon>Amphibia</taxon>
        <taxon>Batrachia</taxon>
        <taxon>Anura</taxon>
        <taxon>Pipoidea</taxon>
        <taxon>Pipidae</taxon>
        <taxon>Xenopodinae</taxon>
        <taxon>Xenopus</taxon>
        <taxon>Xenopus</taxon>
    </lineage>
</organism>
<dbReference type="InterPro" id="IPR052316">
    <property type="entry name" value="Speedy-Ringo_regulator"/>
</dbReference>
<dbReference type="PANTHER" id="PTHR31545">
    <property type="entry name" value="SEEDY PROTEIN A/C FAMILY MEMBER"/>
    <property type="match status" value="1"/>
</dbReference>
<evidence type="ECO:0000256" key="2">
    <source>
        <dbReference type="ARBA" id="ARBA00023306"/>
    </source>
</evidence>
<evidence type="ECO:0000313" key="3">
    <source>
        <dbReference type="EMBL" id="OCT77153.1"/>
    </source>
</evidence>
<dbReference type="Pfam" id="PF11357">
    <property type="entry name" value="Spy1"/>
    <property type="match status" value="1"/>
</dbReference>